<organism evidence="2">
    <name type="scientific">Cacopsylla melanoneura</name>
    <dbReference type="NCBI Taxonomy" id="428564"/>
    <lineage>
        <taxon>Eukaryota</taxon>
        <taxon>Metazoa</taxon>
        <taxon>Ecdysozoa</taxon>
        <taxon>Arthropoda</taxon>
        <taxon>Hexapoda</taxon>
        <taxon>Insecta</taxon>
        <taxon>Pterygota</taxon>
        <taxon>Neoptera</taxon>
        <taxon>Paraneoptera</taxon>
        <taxon>Hemiptera</taxon>
        <taxon>Sternorrhyncha</taxon>
        <taxon>Psylloidea</taxon>
        <taxon>Psyllidae</taxon>
        <taxon>Psyllinae</taxon>
        <taxon>Cacopsylla</taxon>
    </lineage>
</organism>
<proteinExistence type="predicted"/>
<keyword evidence="1" id="KW-1133">Transmembrane helix</keyword>
<accession>A0A8D8W728</accession>
<dbReference type="EMBL" id="HBUF01146578">
    <property type="protein sequence ID" value="CAG6647360.1"/>
    <property type="molecule type" value="Transcribed_RNA"/>
</dbReference>
<keyword evidence="1" id="KW-0472">Membrane</keyword>
<evidence type="ECO:0000313" key="2">
    <source>
        <dbReference type="EMBL" id="CAG6647360.1"/>
    </source>
</evidence>
<name>A0A8D8W728_9HEMI</name>
<protein>
    <submittedName>
        <fullName evidence="2">Uncharacterized protein</fullName>
    </submittedName>
</protein>
<sequence>MFLEKYSKREKFTLNVSVSPDSSLISPPPLTTSPFTNFSDRKPKSVLNSNSLFCSPSGQLYTHNVRGQVSYQLHNPGHLPSANGGSTRFLIFHSRTSCLFFSILPGYFLCFPIMLSRVFLVASAEYVPYSLLLILSKV</sequence>
<reference evidence="2" key="1">
    <citation type="submission" date="2021-05" db="EMBL/GenBank/DDBJ databases">
        <authorList>
            <person name="Alioto T."/>
            <person name="Alioto T."/>
            <person name="Gomez Garrido J."/>
        </authorList>
    </citation>
    <scope>NUCLEOTIDE SEQUENCE</scope>
</reference>
<keyword evidence="1" id="KW-0812">Transmembrane</keyword>
<evidence type="ECO:0000256" key="1">
    <source>
        <dbReference type="SAM" id="Phobius"/>
    </source>
</evidence>
<feature type="transmembrane region" description="Helical" evidence="1">
    <location>
        <begin position="98"/>
        <end position="122"/>
    </location>
</feature>
<dbReference type="AlphaFoldDB" id="A0A8D8W728"/>